<evidence type="ECO:0000313" key="2">
    <source>
        <dbReference type="EMBL" id="KAK5708366.1"/>
    </source>
</evidence>
<gene>
    <name evidence="2" type="ORF">LTR97_000906</name>
</gene>
<dbReference type="Pfam" id="PF09347">
    <property type="entry name" value="DUF1989"/>
    <property type="match status" value="1"/>
</dbReference>
<proteinExistence type="predicted"/>
<dbReference type="EMBL" id="JAVRQU010000001">
    <property type="protein sequence ID" value="KAK5708366.1"/>
    <property type="molecule type" value="Genomic_DNA"/>
</dbReference>
<reference evidence="2" key="1">
    <citation type="submission" date="2023-08" db="EMBL/GenBank/DDBJ databases">
        <title>Black Yeasts Isolated from many extreme environments.</title>
        <authorList>
            <person name="Coleine C."/>
            <person name="Stajich J.E."/>
            <person name="Selbmann L."/>
        </authorList>
    </citation>
    <scope>NUCLEOTIDE SEQUENCE</scope>
    <source>
        <strain evidence="2">CCFEE 5810</strain>
    </source>
</reference>
<dbReference type="PANTHER" id="PTHR31527">
    <property type="entry name" value="RE64534P"/>
    <property type="match status" value="1"/>
</dbReference>
<sequence>MKTHIVPGGHGLALEIDAGEHFCVVDLYGEQVVDFAAWVKGTNLVEKLSMSYTRLRLTGVPPAAGEYLWTNRDEPLVQIINDTVRVHDMTFPSCFPETYERAGRPGHRSCATNMAEVMKPYGMKSYLECIDPFNMFMNTPNYTLKYLNPSRPGDYITMKAMKDVIIAGRKPTDIAVVTGIKV</sequence>
<dbReference type="InterPro" id="IPR018959">
    <property type="entry name" value="DUF1989"/>
</dbReference>
<evidence type="ECO:0000259" key="1">
    <source>
        <dbReference type="Pfam" id="PF09347"/>
    </source>
</evidence>
<dbReference type="Proteomes" id="UP001310594">
    <property type="component" value="Unassembled WGS sequence"/>
</dbReference>
<protein>
    <recommendedName>
        <fullName evidence="1">DUF1989 domain-containing protein</fullName>
    </recommendedName>
</protein>
<feature type="domain" description="DUF1989" evidence="1">
    <location>
        <begin position="5"/>
        <end position="165"/>
    </location>
</feature>
<dbReference type="PANTHER" id="PTHR31527:SF0">
    <property type="entry name" value="RE64534P"/>
    <property type="match status" value="1"/>
</dbReference>
<accession>A0AAN7WJL7</accession>
<organism evidence="2 3">
    <name type="scientific">Elasticomyces elasticus</name>
    <dbReference type="NCBI Taxonomy" id="574655"/>
    <lineage>
        <taxon>Eukaryota</taxon>
        <taxon>Fungi</taxon>
        <taxon>Dikarya</taxon>
        <taxon>Ascomycota</taxon>
        <taxon>Pezizomycotina</taxon>
        <taxon>Dothideomycetes</taxon>
        <taxon>Dothideomycetidae</taxon>
        <taxon>Mycosphaerellales</taxon>
        <taxon>Teratosphaeriaceae</taxon>
        <taxon>Elasticomyces</taxon>
    </lineage>
</organism>
<dbReference type="AlphaFoldDB" id="A0AAN7WJL7"/>
<evidence type="ECO:0000313" key="3">
    <source>
        <dbReference type="Proteomes" id="UP001310594"/>
    </source>
</evidence>
<name>A0AAN7WJL7_9PEZI</name>
<comment type="caution">
    <text evidence="2">The sequence shown here is derived from an EMBL/GenBank/DDBJ whole genome shotgun (WGS) entry which is preliminary data.</text>
</comment>